<dbReference type="InterPro" id="IPR025874">
    <property type="entry name" value="DZR"/>
</dbReference>
<sequence length="290" mass="31358">MSKKCSKCGAILEDNSAFCTECGAQTEKTDSNEVNFQSNNKLNTRKCPNCGAALQDDDIFCTECGTKIQDKANTSDKINHSETNNNLIRCPNCGAALQSNAVFCTACGTKIQVGPANNNAGQANNMNNFTYTNNTPPKKSNLKKGISIIGTAIVVILFILSRAGVFNDSDTHTNSGSSITVKAEDMANDYIRDQSSAESTYKDKKVKITGQVINKAQFLNNQDYGVTIFFKESGGKTYSIIVAIDNKNVDDVNKLHEGDFVSAEGTCLGIVKQKDPTDITIQIMGDKINK</sequence>
<dbReference type="EMBL" id="SMAA01000002">
    <property type="protein sequence ID" value="TCS81412.1"/>
    <property type="molecule type" value="Genomic_DNA"/>
</dbReference>
<evidence type="ECO:0000259" key="2">
    <source>
        <dbReference type="Pfam" id="PF12773"/>
    </source>
</evidence>
<dbReference type="InterPro" id="IPR024422">
    <property type="entry name" value="Protein_unknown_function_OB"/>
</dbReference>
<reference evidence="4 5" key="1">
    <citation type="submission" date="2019-03" db="EMBL/GenBank/DDBJ databases">
        <title>Genomic Encyclopedia of Type Strains, Phase IV (KMG-IV): sequencing the most valuable type-strain genomes for metagenomic binning, comparative biology and taxonomic classification.</title>
        <authorList>
            <person name="Goeker M."/>
        </authorList>
    </citation>
    <scope>NUCLEOTIDE SEQUENCE [LARGE SCALE GENOMIC DNA]</scope>
    <source>
        <strain evidence="4 5">DSM 20467</strain>
    </source>
</reference>
<dbReference type="Proteomes" id="UP000295188">
    <property type="component" value="Unassembled WGS sequence"/>
</dbReference>
<gene>
    <name evidence="4" type="ORF">EDC37_102113</name>
</gene>
<dbReference type="InterPro" id="IPR026870">
    <property type="entry name" value="Zinc_ribbon_dom"/>
</dbReference>
<dbReference type="Pfam" id="PF12869">
    <property type="entry name" value="tRNA_anti-like"/>
    <property type="match status" value="1"/>
</dbReference>
<keyword evidence="1" id="KW-0812">Transmembrane</keyword>
<keyword evidence="1" id="KW-0472">Membrane</keyword>
<organism evidence="4 5">
    <name type="scientific">Pectinatus cerevisiiphilus</name>
    <dbReference type="NCBI Taxonomy" id="86956"/>
    <lineage>
        <taxon>Bacteria</taxon>
        <taxon>Bacillati</taxon>
        <taxon>Bacillota</taxon>
        <taxon>Negativicutes</taxon>
        <taxon>Selenomonadales</taxon>
        <taxon>Selenomonadaceae</taxon>
        <taxon>Pectinatus</taxon>
    </lineage>
</organism>
<evidence type="ECO:0000313" key="5">
    <source>
        <dbReference type="Proteomes" id="UP000295188"/>
    </source>
</evidence>
<keyword evidence="5" id="KW-1185">Reference proteome</keyword>
<comment type="caution">
    <text evidence="4">The sequence shown here is derived from an EMBL/GenBank/DDBJ whole genome shotgun (WGS) entry which is preliminary data.</text>
</comment>
<dbReference type="RefSeq" id="WP_132547280.1">
    <property type="nucleotide sequence ID" value="NZ_SMAA01000002.1"/>
</dbReference>
<dbReference type="AlphaFoldDB" id="A0A4V2USH3"/>
<accession>A0A4V2USH3</accession>
<dbReference type="PANTHER" id="PTHR40038">
    <property type="entry name" value="MEMBRANE-ASSOCIATED PROTEIN TCAA"/>
    <property type="match status" value="1"/>
</dbReference>
<protein>
    <submittedName>
        <fullName evidence="4">Zinc ribbon protein</fullName>
    </submittedName>
</protein>
<dbReference type="PANTHER" id="PTHR40038:SF1">
    <property type="entry name" value="MEMBRANE-ASSOCIATED PROTEIN TCAA"/>
    <property type="match status" value="1"/>
</dbReference>
<dbReference type="Pfam" id="PF13240">
    <property type="entry name" value="Zn_Ribbon_1"/>
    <property type="match status" value="1"/>
</dbReference>
<evidence type="ECO:0000256" key="1">
    <source>
        <dbReference type="SAM" id="Phobius"/>
    </source>
</evidence>
<name>A0A4V2USH3_9FIRM</name>
<evidence type="ECO:0000259" key="3">
    <source>
        <dbReference type="Pfam" id="PF13240"/>
    </source>
</evidence>
<feature type="transmembrane region" description="Helical" evidence="1">
    <location>
        <begin position="146"/>
        <end position="165"/>
    </location>
</feature>
<evidence type="ECO:0000313" key="4">
    <source>
        <dbReference type="EMBL" id="TCS81412.1"/>
    </source>
</evidence>
<feature type="domain" description="Zinc-ribbon" evidence="3">
    <location>
        <begin position="4"/>
        <end position="25"/>
    </location>
</feature>
<dbReference type="Pfam" id="PF12773">
    <property type="entry name" value="DZR"/>
    <property type="match status" value="1"/>
</dbReference>
<proteinExistence type="predicted"/>
<feature type="domain" description="DZANK-type" evidence="2">
    <location>
        <begin position="47"/>
        <end position="108"/>
    </location>
</feature>
<keyword evidence="1" id="KW-1133">Transmembrane helix</keyword>
<dbReference type="OrthoDB" id="1664704at2"/>